<evidence type="ECO:0000313" key="10">
    <source>
        <dbReference type="Proteomes" id="UP000287651"/>
    </source>
</evidence>
<dbReference type="Gene3D" id="4.10.1110.10">
    <property type="entry name" value="AN1-like Zinc finger"/>
    <property type="match status" value="1"/>
</dbReference>
<reference evidence="9 10" key="1">
    <citation type="journal article" date="2014" name="Agronomy (Basel)">
        <title>A Draft Genome Sequence for Ensete ventricosum, the Drought-Tolerant Tree Against Hunger.</title>
        <authorList>
            <person name="Harrison J."/>
            <person name="Moore K.A."/>
            <person name="Paszkiewicz K."/>
            <person name="Jones T."/>
            <person name="Grant M."/>
            <person name="Ambacheew D."/>
            <person name="Muzemil S."/>
            <person name="Studholme D.J."/>
        </authorList>
    </citation>
    <scope>NUCLEOTIDE SEQUENCE [LARGE SCALE GENOMIC DNA]</scope>
</reference>
<evidence type="ECO:0000256" key="6">
    <source>
        <dbReference type="PROSITE-ProRule" id="PRU00449"/>
    </source>
</evidence>
<evidence type="ECO:0000256" key="2">
    <source>
        <dbReference type="ARBA" id="ARBA00022723"/>
    </source>
</evidence>
<dbReference type="InterPro" id="IPR050652">
    <property type="entry name" value="AN1_A20_ZnFinger"/>
</dbReference>
<feature type="domain" description="A20-type" evidence="7">
    <location>
        <begin position="8"/>
        <end position="42"/>
    </location>
</feature>
<keyword evidence="3 6" id="KW-0863">Zinc-finger</keyword>
<dbReference type="Pfam" id="PF01754">
    <property type="entry name" value="zf-A20"/>
    <property type="match status" value="1"/>
</dbReference>
<evidence type="ECO:0000259" key="7">
    <source>
        <dbReference type="PROSITE" id="PS51036"/>
    </source>
</evidence>
<evidence type="ECO:0000256" key="4">
    <source>
        <dbReference type="ARBA" id="ARBA00022833"/>
    </source>
</evidence>
<name>A0A426YIB1_ENSVE</name>
<dbReference type="PANTHER" id="PTHR10634">
    <property type="entry name" value="AN1-TYPE ZINC FINGER PROTEIN"/>
    <property type="match status" value="1"/>
</dbReference>
<feature type="domain" description="AN1-type" evidence="8">
    <location>
        <begin position="99"/>
        <end position="145"/>
    </location>
</feature>
<organism evidence="9 10">
    <name type="scientific">Ensete ventricosum</name>
    <name type="common">Abyssinian banana</name>
    <name type="synonym">Musa ensete</name>
    <dbReference type="NCBI Taxonomy" id="4639"/>
    <lineage>
        <taxon>Eukaryota</taxon>
        <taxon>Viridiplantae</taxon>
        <taxon>Streptophyta</taxon>
        <taxon>Embryophyta</taxon>
        <taxon>Tracheophyta</taxon>
        <taxon>Spermatophyta</taxon>
        <taxon>Magnoliopsida</taxon>
        <taxon>Liliopsida</taxon>
        <taxon>Zingiberales</taxon>
        <taxon>Musaceae</taxon>
        <taxon>Ensete</taxon>
    </lineage>
</organism>
<dbReference type="PROSITE" id="PS51039">
    <property type="entry name" value="ZF_AN1"/>
    <property type="match status" value="1"/>
</dbReference>
<comment type="function">
    <text evidence="1">May be involved in environmental stress response.</text>
</comment>
<gene>
    <name evidence="9" type="ORF">B296_00014238</name>
</gene>
<proteinExistence type="predicted"/>
<dbReference type="SMART" id="SM00259">
    <property type="entry name" value="ZnF_A20"/>
    <property type="match status" value="1"/>
</dbReference>
<evidence type="ECO:0000256" key="5">
    <source>
        <dbReference type="ARBA" id="ARBA00023016"/>
    </source>
</evidence>
<accession>A0A426YIB1</accession>
<evidence type="ECO:0000313" key="9">
    <source>
        <dbReference type="EMBL" id="RRT51400.1"/>
    </source>
</evidence>
<dbReference type="GO" id="GO:0008270">
    <property type="term" value="F:zinc ion binding"/>
    <property type="evidence" value="ECO:0007669"/>
    <property type="project" value="UniProtKB-KW"/>
</dbReference>
<keyword evidence="2" id="KW-0479">Metal-binding</keyword>
<dbReference type="PANTHER" id="PTHR10634:SF67">
    <property type="entry name" value="AN1-TYPE ZINC FINGER PROTEIN 3"/>
    <property type="match status" value="1"/>
</dbReference>
<dbReference type="Gene3D" id="1.20.5.4770">
    <property type="match status" value="1"/>
</dbReference>
<evidence type="ECO:0000256" key="1">
    <source>
        <dbReference type="ARBA" id="ARBA00003732"/>
    </source>
</evidence>
<dbReference type="SUPFAM" id="SSF57716">
    <property type="entry name" value="Glucocorticoid receptor-like (DNA-binding domain)"/>
    <property type="match status" value="1"/>
</dbReference>
<protein>
    <recommendedName>
        <fullName evidence="11">AN1-type domain-containing protein</fullName>
    </recommendedName>
</protein>
<dbReference type="SUPFAM" id="SSF118310">
    <property type="entry name" value="AN1-like Zinc finger"/>
    <property type="match status" value="1"/>
</dbReference>
<evidence type="ECO:0000256" key="3">
    <source>
        <dbReference type="ARBA" id="ARBA00022771"/>
    </source>
</evidence>
<dbReference type="GO" id="GO:0003677">
    <property type="term" value="F:DNA binding"/>
    <property type="evidence" value="ECO:0007669"/>
    <property type="project" value="InterPro"/>
</dbReference>
<comment type="caution">
    <text evidence="9">The sequence shown here is derived from an EMBL/GenBank/DDBJ whole genome shotgun (WGS) entry which is preliminary data.</text>
</comment>
<evidence type="ECO:0000259" key="8">
    <source>
        <dbReference type="PROSITE" id="PS51039"/>
    </source>
</evidence>
<dbReference type="AlphaFoldDB" id="A0A426YIB1"/>
<dbReference type="SMART" id="SM00154">
    <property type="entry name" value="ZnF_AN1"/>
    <property type="match status" value="1"/>
</dbReference>
<dbReference type="EMBL" id="AMZH03012243">
    <property type="protein sequence ID" value="RRT51400.1"/>
    <property type="molecule type" value="Genomic_DNA"/>
</dbReference>
<sequence length="164" mass="17687">MAEEQRCQEGHRLCANNCGFFGSPATLNLCSKCYRDHRVKEEQERQRRPASSAAAASAMLTVAKSLSATSPAVVVVDEDVSGAAVLAAPPEETEKKTASEGPSRCARCRKRVGLTGFQCRCGATYCGVHRYAEQHDCTFDFKAAGRAAIARANPVVKAEKLHKI</sequence>
<dbReference type="PROSITE" id="PS51036">
    <property type="entry name" value="ZF_A20"/>
    <property type="match status" value="1"/>
</dbReference>
<dbReference type="InterPro" id="IPR000058">
    <property type="entry name" value="Znf_AN1"/>
</dbReference>
<keyword evidence="4" id="KW-0862">Zinc</keyword>
<evidence type="ECO:0008006" key="11">
    <source>
        <dbReference type="Google" id="ProtNLM"/>
    </source>
</evidence>
<dbReference type="Pfam" id="PF01428">
    <property type="entry name" value="zf-AN1"/>
    <property type="match status" value="1"/>
</dbReference>
<dbReference type="Proteomes" id="UP000287651">
    <property type="component" value="Unassembled WGS sequence"/>
</dbReference>
<dbReference type="InterPro" id="IPR035896">
    <property type="entry name" value="AN1-like_Znf"/>
</dbReference>
<dbReference type="InterPro" id="IPR002653">
    <property type="entry name" value="Znf_A20"/>
</dbReference>
<keyword evidence="5" id="KW-0346">Stress response</keyword>
<dbReference type="FunFam" id="4.10.1110.10:FF:000001">
    <property type="entry name" value="Zinc finger AN1-type containing 6"/>
    <property type="match status" value="1"/>
</dbReference>